<feature type="domain" description="EngC GTPase" evidence="11">
    <location>
        <begin position="71"/>
        <end position="215"/>
    </location>
</feature>
<dbReference type="InterPro" id="IPR031944">
    <property type="entry name" value="RsgA_N"/>
</dbReference>
<keyword evidence="9 10" id="KW-0342">GTP-binding</keyword>
<dbReference type="InterPro" id="IPR012340">
    <property type="entry name" value="NA-bd_OB-fold"/>
</dbReference>
<dbReference type="GO" id="GO:0005525">
    <property type="term" value="F:GTP binding"/>
    <property type="evidence" value="ECO:0007669"/>
    <property type="project" value="UniProtKB-UniRule"/>
</dbReference>
<dbReference type="PANTHER" id="PTHR32120">
    <property type="entry name" value="SMALL RIBOSOMAL SUBUNIT BIOGENESIS GTPASE RSGA"/>
    <property type="match status" value="1"/>
</dbReference>
<keyword evidence="5 10" id="KW-0547">Nucleotide-binding</keyword>
<keyword evidence="8 10" id="KW-0694">RNA-binding</keyword>
<dbReference type="GO" id="GO:0019843">
    <property type="term" value="F:rRNA binding"/>
    <property type="evidence" value="ECO:0007669"/>
    <property type="project" value="UniProtKB-KW"/>
</dbReference>
<evidence type="ECO:0000259" key="12">
    <source>
        <dbReference type="PROSITE" id="PS51721"/>
    </source>
</evidence>
<dbReference type="InterPro" id="IPR004881">
    <property type="entry name" value="Ribosome_biogen_GTPase_RsgA"/>
</dbReference>
<dbReference type="GO" id="GO:0005737">
    <property type="term" value="C:cytoplasm"/>
    <property type="evidence" value="ECO:0007669"/>
    <property type="project" value="UniProtKB-SubCell"/>
</dbReference>
<dbReference type="InterPro" id="IPR010914">
    <property type="entry name" value="RsgA_GTPase_dom"/>
</dbReference>
<keyword evidence="1 10" id="KW-0963">Cytoplasm</keyword>
<evidence type="ECO:0000256" key="7">
    <source>
        <dbReference type="ARBA" id="ARBA00022833"/>
    </source>
</evidence>
<dbReference type="Gene3D" id="2.40.50.140">
    <property type="entry name" value="Nucleic acid-binding proteins"/>
    <property type="match status" value="1"/>
</dbReference>
<accession>A0A1M5T0R7</accession>
<dbReference type="EMBL" id="FQXI01000009">
    <property type="protein sequence ID" value="SHH44305.1"/>
    <property type="molecule type" value="Genomic_DNA"/>
</dbReference>
<evidence type="ECO:0000313" key="13">
    <source>
        <dbReference type="EMBL" id="SHH44305.1"/>
    </source>
</evidence>
<comment type="subcellular location">
    <subcellularLocation>
        <location evidence="10">Cytoplasm</location>
    </subcellularLocation>
</comment>
<feature type="binding site" evidence="10">
    <location>
        <position position="240"/>
    </location>
    <ligand>
        <name>Zn(2+)</name>
        <dbReference type="ChEBI" id="CHEBI:29105"/>
    </ligand>
</feature>
<dbReference type="SUPFAM" id="SSF50249">
    <property type="entry name" value="Nucleic acid-binding proteins"/>
    <property type="match status" value="1"/>
</dbReference>
<name>A0A1M5T0R7_9FIRM</name>
<dbReference type="GO" id="GO:0003924">
    <property type="term" value="F:GTPase activity"/>
    <property type="evidence" value="ECO:0007669"/>
    <property type="project" value="UniProtKB-UniRule"/>
</dbReference>
<feature type="binding site" evidence="10">
    <location>
        <begin position="110"/>
        <end position="113"/>
    </location>
    <ligand>
        <name>GTP</name>
        <dbReference type="ChEBI" id="CHEBI:37565"/>
    </ligand>
</feature>
<feature type="binding site" evidence="10">
    <location>
        <position position="245"/>
    </location>
    <ligand>
        <name>Zn(2+)</name>
        <dbReference type="ChEBI" id="CHEBI:29105"/>
    </ligand>
</feature>
<dbReference type="AlphaFoldDB" id="A0A1M5T0R7"/>
<dbReference type="Pfam" id="PF03193">
    <property type="entry name" value="RsgA_GTPase"/>
    <property type="match status" value="1"/>
</dbReference>
<dbReference type="InterPro" id="IPR027417">
    <property type="entry name" value="P-loop_NTPase"/>
</dbReference>
<keyword evidence="3 10" id="KW-0479">Metal-binding</keyword>
<comment type="function">
    <text evidence="10">One of several proteins that assist in the late maturation steps of the functional core of the 30S ribosomal subunit. Helps release RbfA from mature subunits. May play a role in the assembly of ribosomal proteins into the subunit. Circularly permuted GTPase that catalyzes slow GTP hydrolysis, GTPase activity is stimulated by the 30S ribosomal subunit.</text>
</comment>
<dbReference type="OrthoDB" id="9809485at2"/>
<comment type="cofactor">
    <cofactor evidence="10">
        <name>Zn(2+)</name>
        <dbReference type="ChEBI" id="CHEBI:29105"/>
    </cofactor>
    <text evidence="10">Binds 1 zinc ion per subunit.</text>
</comment>
<evidence type="ECO:0000256" key="8">
    <source>
        <dbReference type="ARBA" id="ARBA00022884"/>
    </source>
</evidence>
<dbReference type="InterPro" id="IPR030378">
    <property type="entry name" value="G_CP_dom"/>
</dbReference>
<dbReference type="NCBIfam" id="TIGR00157">
    <property type="entry name" value="ribosome small subunit-dependent GTPase A"/>
    <property type="match status" value="1"/>
</dbReference>
<feature type="domain" description="CP-type G" evidence="12">
    <location>
        <begin position="62"/>
        <end position="217"/>
    </location>
</feature>
<gene>
    <name evidence="10" type="primary">rsgA</name>
    <name evidence="13" type="ORF">SAMN02745245_01342</name>
</gene>
<dbReference type="Gene3D" id="1.10.40.50">
    <property type="entry name" value="Probable gtpase engc, domain 3"/>
    <property type="match status" value="1"/>
</dbReference>
<evidence type="ECO:0000256" key="10">
    <source>
        <dbReference type="HAMAP-Rule" id="MF_01820"/>
    </source>
</evidence>
<keyword evidence="7 10" id="KW-0862">Zinc</keyword>
<evidence type="ECO:0000256" key="5">
    <source>
        <dbReference type="ARBA" id="ARBA00022741"/>
    </source>
</evidence>
<sequence>MRGKIVKLTGGFYYVNHDSKVYETRARGNFRNDDIKPLVGDEVEFKYEENKLGYIEKIYPRKNMLTRPAVANVDQVLIVIPVKDPKYNLNLVDRLICQYENKVDILIAVNKYDLDEESARNLIEIYRSAGFKTFMVSYKYTFTLDLLKDYLKNKTTALSGVSAAGKSTIVNQILNRDIEVGSVSEKTRRGKHTTRHVELLNGEDGIYLFDTPGFSSLDLSLKAEDLKDYFREFTIPSIKCKFNNCRHLNEPDCNVRKLVEEGALPKTRYDNYVLIYNELKERERY</sequence>
<evidence type="ECO:0000259" key="11">
    <source>
        <dbReference type="PROSITE" id="PS50936"/>
    </source>
</evidence>
<reference evidence="13 14" key="1">
    <citation type="submission" date="2016-11" db="EMBL/GenBank/DDBJ databases">
        <authorList>
            <person name="Jaros S."/>
            <person name="Januszkiewicz K."/>
            <person name="Wedrychowicz H."/>
        </authorList>
    </citation>
    <scope>NUCLEOTIDE SEQUENCE [LARGE SCALE GENOMIC DNA]</scope>
    <source>
        <strain evidence="13 14">DSM 21120</strain>
    </source>
</reference>
<dbReference type="Gene3D" id="3.40.50.300">
    <property type="entry name" value="P-loop containing nucleotide triphosphate hydrolases"/>
    <property type="match status" value="1"/>
</dbReference>
<keyword evidence="14" id="KW-1185">Reference proteome</keyword>
<evidence type="ECO:0000256" key="1">
    <source>
        <dbReference type="ARBA" id="ARBA00022490"/>
    </source>
</evidence>
<dbReference type="EC" id="3.6.1.-" evidence="10"/>
<keyword evidence="4 10" id="KW-0699">rRNA-binding</keyword>
<evidence type="ECO:0000256" key="6">
    <source>
        <dbReference type="ARBA" id="ARBA00022801"/>
    </source>
</evidence>
<evidence type="ECO:0000256" key="9">
    <source>
        <dbReference type="ARBA" id="ARBA00023134"/>
    </source>
</evidence>
<dbReference type="HAMAP" id="MF_01820">
    <property type="entry name" value="GTPase_RsgA"/>
    <property type="match status" value="1"/>
</dbReference>
<evidence type="ECO:0000256" key="4">
    <source>
        <dbReference type="ARBA" id="ARBA00022730"/>
    </source>
</evidence>
<feature type="binding site" evidence="10">
    <location>
        <position position="247"/>
    </location>
    <ligand>
        <name>Zn(2+)</name>
        <dbReference type="ChEBI" id="CHEBI:29105"/>
    </ligand>
</feature>
<keyword evidence="2 10" id="KW-0690">Ribosome biogenesis</keyword>
<keyword evidence="6 10" id="KW-0378">Hydrolase</keyword>
<dbReference type="CDD" id="cd01854">
    <property type="entry name" value="YjeQ_EngC"/>
    <property type="match status" value="1"/>
</dbReference>
<dbReference type="Pfam" id="PF16745">
    <property type="entry name" value="RsgA_N"/>
    <property type="match status" value="1"/>
</dbReference>
<dbReference type="PROSITE" id="PS51721">
    <property type="entry name" value="G_CP"/>
    <property type="match status" value="1"/>
</dbReference>
<proteinExistence type="inferred from homology"/>
<evidence type="ECO:0000256" key="2">
    <source>
        <dbReference type="ARBA" id="ARBA00022517"/>
    </source>
</evidence>
<dbReference type="GO" id="GO:0046872">
    <property type="term" value="F:metal ion binding"/>
    <property type="evidence" value="ECO:0007669"/>
    <property type="project" value="UniProtKB-KW"/>
</dbReference>
<dbReference type="CDD" id="cd04466">
    <property type="entry name" value="S1_YloQ_GTPase"/>
    <property type="match status" value="1"/>
</dbReference>
<dbReference type="GO" id="GO:0042274">
    <property type="term" value="P:ribosomal small subunit biogenesis"/>
    <property type="evidence" value="ECO:0007669"/>
    <property type="project" value="UniProtKB-UniRule"/>
</dbReference>
<evidence type="ECO:0000313" key="14">
    <source>
        <dbReference type="Proteomes" id="UP000184032"/>
    </source>
</evidence>
<dbReference type="SUPFAM" id="SSF52540">
    <property type="entry name" value="P-loop containing nucleoside triphosphate hydrolases"/>
    <property type="match status" value="1"/>
</dbReference>
<dbReference type="Proteomes" id="UP000184032">
    <property type="component" value="Unassembled WGS sequence"/>
</dbReference>
<comment type="subunit">
    <text evidence="10">Monomer. Associates with 30S ribosomal subunit, binds 16S rRNA.</text>
</comment>
<dbReference type="PANTHER" id="PTHR32120:SF11">
    <property type="entry name" value="SMALL RIBOSOMAL SUBUNIT BIOGENESIS GTPASE RSGA 1, MITOCHONDRIAL-RELATED"/>
    <property type="match status" value="1"/>
</dbReference>
<feature type="binding site" evidence="10">
    <location>
        <begin position="160"/>
        <end position="168"/>
    </location>
    <ligand>
        <name>GTP</name>
        <dbReference type="ChEBI" id="CHEBI:37565"/>
    </ligand>
</feature>
<evidence type="ECO:0000256" key="3">
    <source>
        <dbReference type="ARBA" id="ARBA00022723"/>
    </source>
</evidence>
<dbReference type="STRING" id="1120995.SAMN02745245_01342"/>
<organism evidence="13 14">
    <name type="scientific">Anaerosphaera aminiphila DSM 21120</name>
    <dbReference type="NCBI Taxonomy" id="1120995"/>
    <lineage>
        <taxon>Bacteria</taxon>
        <taxon>Bacillati</taxon>
        <taxon>Bacillota</taxon>
        <taxon>Tissierellia</taxon>
        <taxon>Tissierellales</taxon>
        <taxon>Peptoniphilaceae</taxon>
        <taxon>Anaerosphaera</taxon>
    </lineage>
</organism>
<dbReference type="PROSITE" id="PS50936">
    <property type="entry name" value="ENGC_GTPASE"/>
    <property type="match status" value="1"/>
</dbReference>
<protein>
    <recommendedName>
        <fullName evidence="10">Small ribosomal subunit biogenesis GTPase RsgA</fullName>
        <ecNumber evidence="10">3.6.1.-</ecNumber>
    </recommendedName>
</protein>
<dbReference type="RefSeq" id="WP_073184931.1">
    <property type="nucleotide sequence ID" value="NZ_FQXI01000009.1"/>
</dbReference>
<feature type="binding site" evidence="10">
    <location>
        <position position="253"/>
    </location>
    <ligand>
        <name>Zn(2+)</name>
        <dbReference type="ChEBI" id="CHEBI:29105"/>
    </ligand>
</feature>
<comment type="similarity">
    <text evidence="10">Belongs to the TRAFAC class YlqF/YawG GTPase family. RsgA subfamily.</text>
</comment>